<sequence>MNLGKTIQIYMPDGSPTSIKIAEVTTRIVQLILIPRNKLTEMNLREEVKSVGVYFLFGKSDTDGKPSVYIGEAENCFDRLRQHNRDVNKDFWNVAVVAVSKTSSFTKSHVKYLESFFYKEAMKIGRYKLANGNIPTQSSLPEPMVADLMDNFETIKTLLSALGYPIFEKLISDEAKEIFYCKGKDALAKGEYTNEGFVVLKDSVCNLVESATAGNWIANMRRELKENGVLVEEGNVLKFVEDHIFSSPSAAAGTVLARRANGWTEWRDVAGNTLDQLKRQGE</sequence>
<organism evidence="2 3">
    <name type="scientific">Rossellomorea vietnamensis</name>
    <dbReference type="NCBI Taxonomy" id="218284"/>
    <lineage>
        <taxon>Bacteria</taxon>
        <taxon>Bacillati</taxon>
        <taxon>Bacillota</taxon>
        <taxon>Bacilli</taxon>
        <taxon>Bacillales</taxon>
        <taxon>Bacillaceae</taxon>
        <taxon>Rossellomorea</taxon>
    </lineage>
</organism>
<dbReference type="AlphaFoldDB" id="A0A5D4MHF1"/>
<dbReference type="InterPro" id="IPR025579">
    <property type="entry name" value="DUF4357"/>
</dbReference>
<dbReference type="Proteomes" id="UP000325182">
    <property type="component" value="Unassembled WGS sequence"/>
</dbReference>
<feature type="domain" description="DUF4357" evidence="1">
    <location>
        <begin position="221"/>
        <end position="274"/>
    </location>
</feature>
<evidence type="ECO:0000259" key="1">
    <source>
        <dbReference type="Pfam" id="PF14267"/>
    </source>
</evidence>
<dbReference type="EMBL" id="VTEG01000001">
    <property type="protein sequence ID" value="TYS01260.1"/>
    <property type="molecule type" value="Genomic_DNA"/>
</dbReference>
<evidence type="ECO:0000313" key="2">
    <source>
        <dbReference type="EMBL" id="TYS01260.1"/>
    </source>
</evidence>
<accession>A0A5D4MHF1</accession>
<dbReference type="CDD" id="cd10447">
    <property type="entry name" value="GIY-YIG_unchar_2"/>
    <property type="match status" value="1"/>
</dbReference>
<reference evidence="2 3" key="1">
    <citation type="submission" date="2019-08" db="EMBL/GenBank/DDBJ databases">
        <title>Bacillus genomes from the desert of Cuatro Cienegas, Coahuila.</title>
        <authorList>
            <person name="Olmedo-Alvarez G."/>
        </authorList>
    </citation>
    <scope>NUCLEOTIDE SEQUENCE [LARGE SCALE GENOMIC DNA]</scope>
    <source>
        <strain evidence="2 3">CH128b_4D</strain>
    </source>
</reference>
<gene>
    <name evidence="2" type="ORF">FZC84_00950</name>
</gene>
<name>A0A5D4MHF1_9BACI</name>
<dbReference type="Pfam" id="PF14267">
    <property type="entry name" value="DUF4357"/>
    <property type="match status" value="1"/>
</dbReference>
<dbReference type="RefSeq" id="WP_148952619.1">
    <property type="nucleotide sequence ID" value="NZ_VTEG01000001.1"/>
</dbReference>
<protein>
    <submittedName>
        <fullName evidence="2">GIY-YIG nuclease family protein</fullName>
    </submittedName>
</protein>
<evidence type="ECO:0000313" key="3">
    <source>
        <dbReference type="Proteomes" id="UP000325182"/>
    </source>
</evidence>
<proteinExistence type="predicted"/>
<comment type="caution">
    <text evidence="2">The sequence shown here is derived from an EMBL/GenBank/DDBJ whole genome shotgun (WGS) entry which is preliminary data.</text>
</comment>